<evidence type="ECO:0000313" key="2">
    <source>
        <dbReference type="Proteomes" id="UP000249748"/>
    </source>
</evidence>
<name>A0ACD1I1U2_9EURO</name>
<keyword evidence="2" id="KW-1185">Reference proteome</keyword>
<accession>A0ACD1I1U2</accession>
<reference evidence="1" key="1">
    <citation type="submission" date="2018-02" db="EMBL/GenBank/DDBJ databases">
        <title>The genomes of Aspergillus section Nigri reveals drivers in fungal speciation.</title>
        <authorList>
            <consortium name="DOE Joint Genome Institute"/>
            <person name="Vesth T.C."/>
            <person name="Nybo J."/>
            <person name="Theobald S."/>
            <person name="Brandl J."/>
            <person name="Frisvad J.C."/>
            <person name="Nielsen K.F."/>
            <person name="Lyhne E.K."/>
            <person name="Kogle M.E."/>
            <person name="Kuo A."/>
            <person name="Riley R."/>
            <person name="Clum A."/>
            <person name="Nolan M."/>
            <person name="Lipzen A."/>
            <person name="Salamov A."/>
            <person name="Henrissat B."/>
            <person name="Wiebenga A."/>
            <person name="De vries R.P."/>
            <person name="Grigoriev I.V."/>
            <person name="Mortensen U.H."/>
            <person name="Andersen M.R."/>
            <person name="Baker S.E."/>
        </authorList>
    </citation>
    <scope>NUCLEOTIDE SEQUENCE</scope>
    <source>
        <strain evidence="1">CBS 115574</strain>
    </source>
</reference>
<dbReference type="Proteomes" id="UP000249748">
    <property type="component" value="Unassembled WGS sequence"/>
</dbReference>
<sequence>MQDAQIPCFFPIWENQLNESSKYRWQAQIADGALPCRWERLVCPEVLARRPGNGVEGRVHMRLIERQTHPQRKKERKKERDK</sequence>
<evidence type="ECO:0000313" key="1">
    <source>
        <dbReference type="EMBL" id="RAK84230.1"/>
    </source>
</evidence>
<gene>
    <name evidence="1" type="ORF">BO79DRAFT_59431</name>
</gene>
<dbReference type="EMBL" id="KZ824577">
    <property type="protein sequence ID" value="RAK84230.1"/>
    <property type="molecule type" value="Genomic_DNA"/>
</dbReference>
<proteinExistence type="predicted"/>
<organism evidence="1 2">
    <name type="scientific">Aspergillus costaricaensis CBS 115574</name>
    <dbReference type="NCBI Taxonomy" id="1448317"/>
    <lineage>
        <taxon>Eukaryota</taxon>
        <taxon>Fungi</taxon>
        <taxon>Dikarya</taxon>
        <taxon>Ascomycota</taxon>
        <taxon>Pezizomycotina</taxon>
        <taxon>Eurotiomycetes</taxon>
        <taxon>Eurotiomycetidae</taxon>
        <taxon>Eurotiales</taxon>
        <taxon>Aspergillaceae</taxon>
        <taxon>Aspergillus</taxon>
        <taxon>Aspergillus subgen. Circumdati</taxon>
    </lineage>
</organism>
<protein>
    <submittedName>
        <fullName evidence="1">Uncharacterized protein</fullName>
    </submittedName>
</protein>